<dbReference type="PANTHER" id="PTHR45867">
    <property type="entry name" value="PURPLE ACID PHOSPHATASE"/>
    <property type="match status" value="1"/>
</dbReference>
<dbReference type="Pfam" id="PF00149">
    <property type="entry name" value="Metallophos"/>
    <property type="match status" value="1"/>
</dbReference>
<dbReference type="InterPro" id="IPR003343">
    <property type="entry name" value="Big_2"/>
</dbReference>
<feature type="domain" description="SLH" evidence="3">
    <location>
        <begin position="1898"/>
        <end position="1961"/>
    </location>
</feature>
<dbReference type="CDD" id="cd00063">
    <property type="entry name" value="FN3"/>
    <property type="match status" value="1"/>
</dbReference>
<dbReference type="Gene3D" id="2.60.120.430">
    <property type="entry name" value="Galactose-binding lectin"/>
    <property type="match status" value="1"/>
</dbReference>
<dbReference type="Gene3D" id="2.60.40.680">
    <property type="match status" value="1"/>
</dbReference>
<evidence type="ECO:0000256" key="1">
    <source>
        <dbReference type="ARBA" id="ARBA00022729"/>
    </source>
</evidence>
<proteinExistence type="predicted"/>
<feature type="compositionally biased region" description="Gly residues" evidence="2">
    <location>
        <begin position="1632"/>
        <end position="1683"/>
    </location>
</feature>
<dbReference type="Gene3D" id="3.60.21.10">
    <property type="match status" value="1"/>
</dbReference>
<dbReference type="Gene3D" id="2.60.40.10">
    <property type="entry name" value="Immunoglobulins"/>
    <property type="match status" value="1"/>
</dbReference>
<dbReference type="PROSITE" id="PS51272">
    <property type="entry name" value="SLH"/>
    <property type="match status" value="3"/>
</dbReference>
<sequence>MIRKRTRSLWASLLAGTLVLTLALPGGRPVLAAEAGAQAAAAGSIVDERQVQIGPGAVYTWKDMKLDRGLEKLHMVEFDPSNPALVLEPGMTDGKVYGMQPVSKMAADIDRAGNRVIAGINGDFYDMSSGVPLGYFMGSGKILTSPPNDWYAFGIKEDGTTMYGPSPKLARTLEIGGQKTELTSINRTRGNNDLVLYTNDFYGSTMTNDLGDEVVLDVVKGEVKSGETLELKVADVHKDKGSTPLAPGQVILSASGSQRAVLAGLKAGDTASVTFGLEPAWSGVTMAIGGSALLVKDGAAQPNSDPAAHPRTAIGTKADGSVVMLEIDGRQPGFSEGVTLAELGQIMAEIGVVNAINLDGGGSSTFIARMPGDTSRTLLNSPSDGGERKTANGLLLVNKAAEGPVDKLVVKPQLARVLAGSTAAFKAAGVDANLHPAAMDGTPEWSVSPAIGTIDGSGVFTAGSTPGQTDIAVTSGGANGAGKVEVVDTLTELKFGDQLRSFPPGQSETLKVTALRDGQMVQADNRLLTWRVEGPIGSIDAAGVFTAAEGNELSGKIVVSYKGVEAQMDVTIGQPPVVLEDFEKGLDKYLPSAGAQFKTSKVSIETNEDLVRFGSGSLKLEYDFTGTPGTSGAYLQSKTQAEAIQIPGYPEKISMWVYGDGKTHWLRAQLRDSKGTIPLDFTDQNIGIDWTGWKYLEADVPKGRTLPLIMDMPVRYMETSSAKKDAGAIYVDQIRALYGPNQDDMEPPVLKDFSPADGETIRSNQPVIKVYGEDAGYDPAQHPGTTLIDPDSIRFDLDGQRVQHTLYPPEGRIYYTPATPLADGLHQAKVSVTDLAGNRTTKAWTFNVDTGGSKLTYDTPKELYGGRTYTVDIKGVKAAGLQGGQLRFAFDLSKVENLKFIPGGKLEETQASAVIGDNGTAALTFSQLDQAGLTDSDLIGQISFDVKKDAAGTNEIRFESGNVTFAGTGSVVYPFFGLPLKSDIKSALSLSWNENGNIQGYETVFLVKDESGEPVEGAEITADGSPVGTTDAQGELRTKLLTAEVKTYQVQAMKGDQYSPVAEFKVSPLSGTETPYNINVGMGEDPAASRGFIWHTSPAVEQTVVEVVKKADFTGFDDPSVIKTEGTSYLYQTLDLGAVRVHKATVNGLEPGTEYVYRVGDGSSHYSPQGTFKTAEADGDHTKFLYFADSQAGDLAGFKLWGSTVKKAVEDSPDAEFMVHVGDMVDKGFNEQEWKWWFSEAQEAFLNTTLVGAIGNHEVMGTKENNDFLAHFNQPGNGVPSLAGSNFSFDYKDIHFVVLNSEYQYEEQKEWLDQDLSRTDKKWKIAIFHRGPYGSIYDTADIRRLWAPVLERHRVDLVLNGHDHIYLRTFPMMNNEIVPDGQGTTYVVAGSTGPKFYSLTKRDWQRITDDEATQMYASVEVDGDSLHFVTKTVGGRTVDEFTLSKQTEAPAPESVEIEQQDVKLAVGETRQLTAKVKPDGADPGVTWSVYSAEPTGEGGEVVTVSPEGRLTAAGTGTAVIRAASTVNPDLFAETIVTVNPAPEGEPESLELTGKEVLKEGETDQTVTEAVYADGTRIQVLEGVTFSSSHEDVASVSEQGVVTALAEGKTVISAASGSLSAEYELTVQALEQPGGGDGENPGGGDPGNGGGDNPGGGDPGNGGGDNPGGGDPGNGGGNNGGNSGNNGWNSSTPVQPPVTPPAQPDPKPGQGGKWKLNAAQLTSILAKGGAVLDTDQPFNELILPGSAASLLQGQPLTVNAADLKLTLPADILQAASGQVPADQLEGSTIRLAASRAPEAEAAERVAKAGQAEGAVLRAGSSLFTLNLSLISKEGQVHPITALQQPITLGLPVASGLDAKLTGLYGLNSQGELTYIGGTAAGGKLKAEVSSLDAAYAVLEYTKSFADTSGHWASGVIRELAAKHLIDGVGGGSFAPDQPVTRAEMAAMLVRLLHLKGDGSAPFSDVPSAAWYAEAVSAAAKAGIVQGVSGASFAPDALIKRQEAAAMIVRAYRAAGGTAAAGGETAPFTDVAGSPAWAQEAVRSAYAAGLIQGQGPSRFHPDGQATRAETAQILYNVLTKLGQAGK</sequence>
<keyword evidence="5" id="KW-1185">Reference proteome</keyword>
<evidence type="ECO:0000256" key="2">
    <source>
        <dbReference type="SAM" id="MobiDB-lite"/>
    </source>
</evidence>
<dbReference type="Proteomes" id="UP000676601">
    <property type="component" value="Unassembled WGS sequence"/>
</dbReference>
<dbReference type="InterPro" id="IPR008964">
    <property type="entry name" value="Invasin/intimin_cell_adhesion"/>
</dbReference>
<dbReference type="RefSeq" id="WP_212985273.1">
    <property type="nucleotide sequence ID" value="NZ_BORU01000003.1"/>
</dbReference>
<dbReference type="Gene3D" id="2.60.40.380">
    <property type="entry name" value="Purple acid phosphatase-like, N-terminal"/>
    <property type="match status" value="1"/>
</dbReference>
<feature type="region of interest" description="Disordered" evidence="2">
    <location>
        <begin position="1630"/>
        <end position="1713"/>
    </location>
</feature>
<dbReference type="InterPro" id="IPR018711">
    <property type="entry name" value="NAGPA"/>
</dbReference>
<dbReference type="Pfam" id="PF19077">
    <property type="entry name" value="Big_13"/>
    <property type="match status" value="1"/>
</dbReference>
<protein>
    <recommendedName>
        <fullName evidence="3">SLH domain-containing protein</fullName>
    </recommendedName>
</protein>
<dbReference type="InterPro" id="IPR015914">
    <property type="entry name" value="PAPs_N"/>
</dbReference>
<accession>A0ABQ4LJM7</accession>
<dbReference type="SUPFAM" id="SSF49363">
    <property type="entry name" value="Purple acid phosphatase, N-terminal domain"/>
    <property type="match status" value="1"/>
</dbReference>
<dbReference type="InterPro" id="IPR013783">
    <property type="entry name" value="Ig-like_fold"/>
</dbReference>
<feature type="domain" description="SLH" evidence="3">
    <location>
        <begin position="1962"/>
        <end position="2020"/>
    </location>
</feature>
<dbReference type="EMBL" id="BORU01000003">
    <property type="protein sequence ID" value="GIO56721.1"/>
    <property type="molecule type" value="Genomic_DNA"/>
</dbReference>
<dbReference type="SUPFAM" id="SSF56300">
    <property type="entry name" value="Metallo-dependent phosphatases"/>
    <property type="match status" value="1"/>
</dbReference>
<dbReference type="Pfam" id="PF00395">
    <property type="entry name" value="SLH"/>
    <property type="match status" value="3"/>
</dbReference>
<dbReference type="InterPro" id="IPR029052">
    <property type="entry name" value="Metallo-depent_PP-like"/>
</dbReference>
<evidence type="ECO:0000313" key="5">
    <source>
        <dbReference type="Proteomes" id="UP000676601"/>
    </source>
</evidence>
<dbReference type="SMART" id="SM00635">
    <property type="entry name" value="BID_2"/>
    <property type="match status" value="4"/>
</dbReference>
<dbReference type="InterPro" id="IPR008963">
    <property type="entry name" value="Purple_acid_Pase-like_N"/>
</dbReference>
<feature type="compositionally biased region" description="Pro residues" evidence="2">
    <location>
        <begin position="1693"/>
        <end position="1706"/>
    </location>
</feature>
<dbReference type="Gene3D" id="2.60.40.1080">
    <property type="match status" value="3"/>
</dbReference>
<dbReference type="InterPro" id="IPR044016">
    <property type="entry name" value="Big_13"/>
</dbReference>
<dbReference type="PANTHER" id="PTHR45867:SF3">
    <property type="entry name" value="ACID PHOSPHATASE TYPE 7"/>
    <property type="match status" value="1"/>
</dbReference>
<organism evidence="4 5">
    <name type="scientific">Paenibacillus cineris</name>
    <dbReference type="NCBI Taxonomy" id="237530"/>
    <lineage>
        <taxon>Bacteria</taxon>
        <taxon>Bacillati</taxon>
        <taxon>Bacillota</taxon>
        <taxon>Bacilli</taxon>
        <taxon>Bacillales</taxon>
        <taxon>Paenibacillaceae</taxon>
        <taxon>Paenibacillus</taxon>
    </lineage>
</organism>
<keyword evidence="1" id="KW-0732">Signal</keyword>
<gene>
    <name evidence="4" type="ORF">J21TS7_50390</name>
</gene>
<dbReference type="Pfam" id="PF16656">
    <property type="entry name" value="Pur_ac_phosph_N"/>
    <property type="match status" value="1"/>
</dbReference>
<comment type="caution">
    <text evidence="4">The sequence shown here is derived from an EMBL/GenBank/DDBJ whole genome shotgun (WGS) entry which is preliminary data.</text>
</comment>
<dbReference type="InterPro" id="IPR003961">
    <property type="entry name" value="FN3_dom"/>
</dbReference>
<dbReference type="SUPFAM" id="SSF49373">
    <property type="entry name" value="Invasin/intimin cell-adhesion fragments"/>
    <property type="match status" value="2"/>
</dbReference>
<dbReference type="InterPro" id="IPR001119">
    <property type="entry name" value="SLH_dom"/>
</dbReference>
<evidence type="ECO:0000313" key="4">
    <source>
        <dbReference type="EMBL" id="GIO56721.1"/>
    </source>
</evidence>
<feature type="domain" description="SLH" evidence="3">
    <location>
        <begin position="2023"/>
        <end position="2084"/>
    </location>
</feature>
<dbReference type="InterPro" id="IPR004843">
    <property type="entry name" value="Calcineurin-like_PHP"/>
</dbReference>
<dbReference type="Pfam" id="PF09992">
    <property type="entry name" value="NAGPA"/>
    <property type="match status" value="1"/>
</dbReference>
<reference evidence="4 5" key="1">
    <citation type="submission" date="2021-03" db="EMBL/GenBank/DDBJ databases">
        <title>Antimicrobial resistance genes in bacteria isolated from Japanese honey, and their potential for conferring macrolide and lincosamide resistance in the American foulbrood pathogen Paenibacillus larvae.</title>
        <authorList>
            <person name="Okamoto M."/>
            <person name="Kumagai M."/>
            <person name="Kanamori H."/>
            <person name="Takamatsu D."/>
        </authorList>
    </citation>
    <scope>NUCLEOTIDE SEQUENCE [LARGE SCALE GENOMIC DNA]</scope>
    <source>
        <strain evidence="4 5">J21TS7</strain>
    </source>
</reference>
<evidence type="ECO:0000259" key="3">
    <source>
        <dbReference type="PROSITE" id="PS51272"/>
    </source>
</evidence>
<dbReference type="Pfam" id="PF02368">
    <property type="entry name" value="Big_2"/>
    <property type="match status" value="1"/>
</dbReference>
<name>A0ABQ4LJM7_9BACL</name>